<sequence>MSTFITELQCSRLSSLSPGHMVIKEPVHHNSPPSCKAAKLRYEVTLTTGSGGRSCLPFSGMNGKKLGTTSSESSQPLLVSEKDPKATIAANDVDRKTTCDNNDFTKLGVSETKRGAANGQLTYGSCDRTIPGSMASTVWNSVIITQNLKDAPDSPSTSGKLACRNTPTI</sequence>
<evidence type="ECO:0000256" key="1">
    <source>
        <dbReference type="SAM" id="MobiDB-lite"/>
    </source>
</evidence>
<name>A0A0V0Y751_TRIPS</name>
<evidence type="ECO:0000313" key="3">
    <source>
        <dbReference type="Proteomes" id="UP000054815"/>
    </source>
</evidence>
<proteinExistence type="predicted"/>
<dbReference type="EMBL" id="JYDU01000050">
    <property type="protein sequence ID" value="KRX95868.1"/>
    <property type="molecule type" value="Genomic_DNA"/>
</dbReference>
<dbReference type="Proteomes" id="UP000054815">
    <property type="component" value="Unassembled WGS sequence"/>
</dbReference>
<reference evidence="2 3" key="1">
    <citation type="submission" date="2015-01" db="EMBL/GenBank/DDBJ databases">
        <title>Evolution of Trichinella species and genotypes.</title>
        <authorList>
            <person name="Korhonen P.K."/>
            <person name="Edoardo P."/>
            <person name="Giuseppe L.R."/>
            <person name="Gasser R.B."/>
        </authorList>
    </citation>
    <scope>NUCLEOTIDE SEQUENCE [LARGE SCALE GENOMIC DNA]</scope>
    <source>
        <strain evidence="2">ISS141</strain>
    </source>
</reference>
<evidence type="ECO:0000313" key="2">
    <source>
        <dbReference type="EMBL" id="KRX95868.1"/>
    </source>
</evidence>
<feature type="region of interest" description="Disordered" evidence="1">
    <location>
        <begin position="150"/>
        <end position="169"/>
    </location>
</feature>
<dbReference type="AlphaFoldDB" id="A0A0V0Y751"/>
<protein>
    <submittedName>
        <fullName evidence="2">Uncharacterized protein</fullName>
    </submittedName>
</protein>
<gene>
    <name evidence="2" type="ORF">T4E_9312</name>
</gene>
<organism evidence="2 3">
    <name type="scientific">Trichinella pseudospiralis</name>
    <name type="common">Parasitic roundworm</name>
    <dbReference type="NCBI Taxonomy" id="6337"/>
    <lineage>
        <taxon>Eukaryota</taxon>
        <taxon>Metazoa</taxon>
        <taxon>Ecdysozoa</taxon>
        <taxon>Nematoda</taxon>
        <taxon>Enoplea</taxon>
        <taxon>Dorylaimia</taxon>
        <taxon>Trichinellida</taxon>
        <taxon>Trichinellidae</taxon>
        <taxon>Trichinella</taxon>
    </lineage>
</organism>
<comment type="caution">
    <text evidence="2">The sequence shown here is derived from an EMBL/GenBank/DDBJ whole genome shotgun (WGS) entry which is preliminary data.</text>
</comment>
<accession>A0A0V0Y751</accession>